<gene>
    <name evidence="5" type="ordered locus">Shew_2276</name>
</gene>
<evidence type="ECO:0000256" key="3">
    <source>
        <dbReference type="PIRSR" id="PIRSR015753-3"/>
    </source>
</evidence>
<dbReference type="KEGG" id="slo:Shew_2276"/>
<dbReference type="InterPro" id="IPR004045">
    <property type="entry name" value="Glutathione_S-Trfase_N"/>
</dbReference>
<dbReference type="InterPro" id="IPR036282">
    <property type="entry name" value="Glutathione-S-Trfase_C_sf"/>
</dbReference>
<feature type="site" description="Lowers pKa of active site Cys" evidence="3">
    <location>
        <position position="304"/>
    </location>
</feature>
<feature type="active site" description="Nucleophile" evidence="1">
    <location>
        <position position="63"/>
    </location>
</feature>
<organism evidence="5 6">
    <name type="scientific">Shewanella loihica (strain ATCC BAA-1088 / PV-4)</name>
    <dbReference type="NCBI Taxonomy" id="323850"/>
    <lineage>
        <taxon>Bacteria</taxon>
        <taxon>Pseudomonadati</taxon>
        <taxon>Pseudomonadota</taxon>
        <taxon>Gammaproteobacteria</taxon>
        <taxon>Alteromonadales</taxon>
        <taxon>Shewanellaceae</taxon>
        <taxon>Shewanella</taxon>
    </lineage>
</organism>
<dbReference type="InterPro" id="IPR047047">
    <property type="entry name" value="GST_Omega-like_C"/>
</dbReference>
<dbReference type="AlphaFoldDB" id="A3QF94"/>
<evidence type="ECO:0000256" key="1">
    <source>
        <dbReference type="PIRSR" id="PIRSR015753-1"/>
    </source>
</evidence>
<feature type="site" description="Lowers pKa of active site Cys" evidence="3">
    <location>
        <position position="261"/>
    </location>
</feature>
<dbReference type="Gene3D" id="1.20.1050.10">
    <property type="match status" value="1"/>
</dbReference>
<evidence type="ECO:0000313" key="5">
    <source>
        <dbReference type="EMBL" id="ABO24142.1"/>
    </source>
</evidence>
<dbReference type="InterPro" id="IPR010987">
    <property type="entry name" value="Glutathione-S-Trfase_C-like"/>
</dbReference>
<dbReference type="InterPro" id="IPR040079">
    <property type="entry name" value="Glutathione_S-Trfase"/>
</dbReference>
<reference evidence="5 6" key="1">
    <citation type="submission" date="2007-03" db="EMBL/GenBank/DDBJ databases">
        <title>Complete sequence of Shewanella loihica PV-4.</title>
        <authorList>
            <consortium name="US DOE Joint Genome Institute"/>
            <person name="Copeland A."/>
            <person name="Lucas S."/>
            <person name="Lapidus A."/>
            <person name="Barry K."/>
            <person name="Detter J.C."/>
            <person name="Glavina del Rio T."/>
            <person name="Hammon N."/>
            <person name="Israni S."/>
            <person name="Dalin E."/>
            <person name="Tice H."/>
            <person name="Pitluck S."/>
            <person name="Chain P."/>
            <person name="Malfatti S."/>
            <person name="Shin M."/>
            <person name="Vergez L."/>
            <person name="Schmutz J."/>
            <person name="Larimer F."/>
            <person name="Land M."/>
            <person name="Hauser L."/>
            <person name="Kyrpides N."/>
            <person name="Mikhailova N."/>
            <person name="Romine M.F."/>
            <person name="Serres G."/>
            <person name="Fredrickson J."/>
            <person name="Tiedje J."/>
            <person name="Richardson P."/>
        </authorList>
    </citation>
    <scope>NUCLEOTIDE SEQUENCE [LARGE SCALE GENOMIC DNA]</scope>
    <source>
        <strain evidence="6">ATCC BAA-1088 / PV-4</strain>
    </source>
</reference>
<feature type="binding site" evidence="2">
    <location>
        <begin position="151"/>
        <end position="152"/>
    </location>
    <ligand>
        <name>glutathione</name>
        <dbReference type="ChEBI" id="CHEBI:57925"/>
    </ligand>
</feature>
<feature type="binding site" evidence="2">
    <location>
        <begin position="133"/>
        <end position="136"/>
    </location>
    <ligand>
        <name>glutathione</name>
        <dbReference type="ChEBI" id="CHEBI:57925"/>
    </ligand>
</feature>
<dbReference type="CDD" id="cd03190">
    <property type="entry name" value="GST_C_Omega_like"/>
    <property type="match status" value="1"/>
</dbReference>
<dbReference type="Gene3D" id="3.40.30.10">
    <property type="entry name" value="Glutaredoxin"/>
    <property type="match status" value="1"/>
</dbReference>
<evidence type="ECO:0000259" key="4">
    <source>
        <dbReference type="PROSITE" id="PS50405"/>
    </source>
</evidence>
<dbReference type="PANTHER" id="PTHR32419:SF6">
    <property type="entry name" value="GLUTATHIONE S-TRANSFERASE OMEGA-LIKE 1-RELATED"/>
    <property type="match status" value="1"/>
</dbReference>
<feature type="domain" description="GST C-terminal" evidence="4">
    <location>
        <begin position="164"/>
        <end position="304"/>
    </location>
</feature>
<protein>
    <submittedName>
        <fullName evidence="5">Glutathione S-transferase</fullName>
    </submittedName>
</protein>
<dbReference type="Pfam" id="PF13409">
    <property type="entry name" value="GST_N_2"/>
    <property type="match status" value="1"/>
</dbReference>
<dbReference type="EMBL" id="CP000606">
    <property type="protein sequence ID" value="ABO24142.1"/>
    <property type="molecule type" value="Genomic_DNA"/>
</dbReference>
<dbReference type="SUPFAM" id="SSF47616">
    <property type="entry name" value="GST C-terminal domain-like"/>
    <property type="match status" value="1"/>
</dbReference>
<dbReference type="STRING" id="323850.Shew_2276"/>
<dbReference type="HOGENOM" id="CLU_037263_1_0_6"/>
<keyword evidence="6" id="KW-1185">Reference proteome</keyword>
<proteinExistence type="predicted"/>
<dbReference type="InterPro" id="IPR036249">
    <property type="entry name" value="Thioredoxin-like_sf"/>
</dbReference>
<dbReference type="PANTHER" id="PTHR32419">
    <property type="entry name" value="GLUTATHIONYL-HYDROQUINONE REDUCTASE"/>
    <property type="match status" value="1"/>
</dbReference>
<evidence type="ECO:0000256" key="2">
    <source>
        <dbReference type="PIRSR" id="PIRSR015753-2"/>
    </source>
</evidence>
<dbReference type="PROSITE" id="PS50405">
    <property type="entry name" value="GST_CTER"/>
    <property type="match status" value="1"/>
</dbReference>
<feature type="binding site" evidence="2">
    <location>
        <position position="96"/>
    </location>
    <ligand>
        <name>glutathione</name>
        <dbReference type="ChEBI" id="CHEBI:57925"/>
    </ligand>
</feature>
<dbReference type="Proteomes" id="UP000001558">
    <property type="component" value="Chromosome"/>
</dbReference>
<dbReference type="SFLD" id="SFLDG01148">
    <property type="entry name" value="Xi_(cytGST)"/>
    <property type="match status" value="1"/>
</dbReference>
<accession>A3QF94</accession>
<name>A3QF94_SHELP</name>
<feature type="active site" description="Proton donor/acceptor" evidence="1">
    <location>
        <position position="202"/>
    </location>
</feature>
<keyword evidence="5" id="KW-0808">Transferase</keyword>
<dbReference type="SFLD" id="SFLDS00019">
    <property type="entry name" value="Glutathione_Transferase_(cytos"/>
    <property type="match status" value="1"/>
</dbReference>
<dbReference type="Pfam" id="PF13410">
    <property type="entry name" value="GST_C_2"/>
    <property type="match status" value="1"/>
</dbReference>
<dbReference type="GO" id="GO:0005737">
    <property type="term" value="C:cytoplasm"/>
    <property type="evidence" value="ECO:0007669"/>
    <property type="project" value="TreeGrafter"/>
</dbReference>
<dbReference type="SUPFAM" id="SSF52833">
    <property type="entry name" value="Thioredoxin-like"/>
    <property type="match status" value="1"/>
</dbReference>
<dbReference type="GO" id="GO:0004364">
    <property type="term" value="F:glutathione transferase activity"/>
    <property type="evidence" value="ECO:0007669"/>
    <property type="project" value="InterPro"/>
</dbReference>
<dbReference type="OrthoDB" id="9769158at2"/>
<evidence type="ECO:0000313" key="6">
    <source>
        <dbReference type="Proteomes" id="UP000001558"/>
    </source>
</evidence>
<dbReference type="SFLD" id="SFLDG01206">
    <property type="entry name" value="Xi.1"/>
    <property type="match status" value="1"/>
</dbReference>
<dbReference type="RefSeq" id="WP_011866073.1">
    <property type="nucleotide sequence ID" value="NC_009092.1"/>
</dbReference>
<sequence>MLVEGRWNGDWQPVQAKDDEGRFVRQISSFRNWITPTGEAGSTGEGGFKAESGRYHLYVAYICPWASRTLMVRALKGLNEHISVSVVNPVLSEQGWQFGGAPDSKVVGDSDILNGHKYLHQLYTQVDPHFTGRATVPVLWDKQRQVIVNNESADIIRMLNTAFDHLTDSALNPALDLYPQGLHQAIDSLNERLYHELNNGVYKAGFATSQFAYEEAYQGVFSLLDELELTLSDGRSYLLGEQLTESDIRAFVTLVRFDVAYYGLFKCNRELIAQKPQLQAYLQRIYALDGIGATVNIEHIKQGYYSIKALNPTGIVPVGPQVSL</sequence>
<dbReference type="PIRSF" id="PIRSF015753">
    <property type="entry name" value="GST"/>
    <property type="match status" value="1"/>
</dbReference>
<dbReference type="eggNOG" id="COG0435">
    <property type="taxonomic scope" value="Bacteria"/>
</dbReference>
<dbReference type="InterPro" id="IPR016639">
    <property type="entry name" value="GST_Omega/GSH"/>
</dbReference>